<dbReference type="RefSeq" id="XP_014150159.1">
    <property type="nucleotide sequence ID" value="XM_014294684.1"/>
</dbReference>
<dbReference type="GeneID" id="25911740"/>
<proteinExistence type="predicted"/>
<gene>
    <name evidence="1" type="ORF">SARC_11236</name>
</gene>
<dbReference type="Proteomes" id="UP000054560">
    <property type="component" value="Unassembled WGS sequence"/>
</dbReference>
<evidence type="ECO:0000313" key="2">
    <source>
        <dbReference type="Proteomes" id="UP000054560"/>
    </source>
</evidence>
<dbReference type="OrthoDB" id="61390at2759"/>
<name>A0A0L0FHK1_9EUKA</name>
<evidence type="ECO:0000313" key="1">
    <source>
        <dbReference type="EMBL" id="KNC76257.1"/>
    </source>
</evidence>
<dbReference type="EMBL" id="KQ243179">
    <property type="protein sequence ID" value="KNC76257.1"/>
    <property type="molecule type" value="Genomic_DNA"/>
</dbReference>
<feature type="non-terminal residue" evidence="1">
    <location>
        <position position="1"/>
    </location>
</feature>
<organism evidence="1 2">
    <name type="scientific">Sphaeroforma arctica JP610</name>
    <dbReference type="NCBI Taxonomy" id="667725"/>
    <lineage>
        <taxon>Eukaryota</taxon>
        <taxon>Ichthyosporea</taxon>
        <taxon>Ichthyophonida</taxon>
        <taxon>Sphaeroforma</taxon>
    </lineage>
</organism>
<keyword evidence="2" id="KW-1185">Reference proteome</keyword>
<reference evidence="1 2" key="1">
    <citation type="submission" date="2011-02" db="EMBL/GenBank/DDBJ databases">
        <title>The Genome Sequence of Sphaeroforma arctica JP610.</title>
        <authorList>
            <consortium name="The Broad Institute Genome Sequencing Platform"/>
            <person name="Russ C."/>
            <person name="Cuomo C."/>
            <person name="Young S.K."/>
            <person name="Zeng Q."/>
            <person name="Gargeya S."/>
            <person name="Alvarado L."/>
            <person name="Berlin A."/>
            <person name="Chapman S.B."/>
            <person name="Chen Z."/>
            <person name="Freedman E."/>
            <person name="Gellesch M."/>
            <person name="Goldberg J."/>
            <person name="Griggs A."/>
            <person name="Gujja S."/>
            <person name="Heilman E."/>
            <person name="Heiman D."/>
            <person name="Howarth C."/>
            <person name="Mehta T."/>
            <person name="Neiman D."/>
            <person name="Pearson M."/>
            <person name="Roberts A."/>
            <person name="Saif S."/>
            <person name="Shea T."/>
            <person name="Shenoy N."/>
            <person name="Sisk P."/>
            <person name="Stolte C."/>
            <person name="Sykes S."/>
            <person name="White J."/>
            <person name="Yandava C."/>
            <person name="Burger G."/>
            <person name="Gray M.W."/>
            <person name="Holland P.W.H."/>
            <person name="King N."/>
            <person name="Lang F.B.F."/>
            <person name="Roger A.J."/>
            <person name="Ruiz-Trillo I."/>
            <person name="Haas B."/>
            <person name="Nusbaum C."/>
            <person name="Birren B."/>
        </authorList>
    </citation>
    <scope>NUCLEOTIDE SEQUENCE [LARGE SCALE GENOMIC DNA]</scope>
    <source>
        <strain evidence="1 2">JP610</strain>
    </source>
</reference>
<sequence>RYFVSGQGGRLAMTDFVFQSQSDQSYISLLLLRLCCWAFSIPFDNVISENEYRDQLKRVNFQDITITDVSDSVFPGFYDFVGSHERMLVDAGTHSGFAFIPFKLVSAMLYYASLYHVVRLVCIGANKR</sequence>
<accession>A0A0L0FHK1</accession>
<protein>
    <submittedName>
        <fullName evidence="1">Uncharacterized protein</fullName>
    </submittedName>
</protein>
<dbReference type="AlphaFoldDB" id="A0A0L0FHK1"/>